<dbReference type="Proteomes" id="UP000434223">
    <property type="component" value="Unassembled WGS sequence"/>
</dbReference>
<dbReference type="AlphaFoldDB" id="A0A174K5G9"/>
<evidence type="ECO:0000313" key="2">
    <source>
        <dbReference type="EMBL" id="MUB61676.1"/>
    </source>
</evidence>
<dbReference type="EMBL" id="BQNJ01000002">
    <property type="protein sequence ID" value="GKH03563.1"/>
    <property type="molecule type" value="Genomic_DNA"/>
</dbReference>
<evidence type="ECO:0000313" key="1">
    <source>
        <dbReference type="EMBL" id="GKH03563.1"/>
    </source>
</evidence>
<evidence type="ECO:0000313" key="3">
    <source>
        <dbReference type="Proteomes" id="UP000434223"/>
    </source>
</evidence>
<reference evidence="2 3" key="1">
    <citation type="submission" date="2019-09" db="EMBL/GenBank/DDBJ databases">
        <title>Draft genome sequencing of Hungatella hathewayi 123Y-2.</title>
        <authorList>
            <person name="Lv Q."/>
            <person name="Li S."/>
        </authorList>
    </citation>
    <scope>NUCLEOTIDE SEQUENCE [LARGE SCALE GENOMIC DNA]</scope>
    <source>
        <strain evidence="2 3">123Y-2</strain>
    </source>
</reference>
<organism evidence="2 3">
    <name type="scientific">Hungatella hathewayi</name>
    <dbReference type="NCBI Taxonomy" id="154046"/>
    <lineage>
        <taxon>Bacteria</taxon>
        <taxon>Bacillati</taxon>
        <taxon>Bacillota</taxon>
        <taxon>Clostridia</taxon>
        <taxon>Lachnospirales</taxon>
        <taxon>Lachnospiraceae</taxon>
        <taxon>Hungatella</taxon>
    </lineage>
</organism>
<dbReference type="OrthoDB" id="1654682at2"/>
<comment type="caution">
    <text evidence="2">The sequence shown here is derived from an EMBL/GenBank/DDBJ whole genome shotgun (WGS) entry which is preliminary data.</text>
</comment>
<protein>
    <submittedName>
        <fullName evidence="2">Molecular chaperone Hsp90</fullName>
    </submittedName>
</protein>
<sequence>MDKNGLDFVVEKSKELMSASTCSSEAKAAAQAWLDAVGTDREAEETKKYVEELEADIMPIDGLIGFAESEHGAQVFGADKALEVAAHAREIKAAGAKYCDCPACAAVEAILDKKDILLGQK</sequence>
<dbReference type="EMBL" id="WNME01000001">
    <property type="protein sequence ID" value="MUB61676.1"/>
    <property type="molecule type" value="Genomic_DNA"/>
</dbReference>
<dbReference type="RefSeq" id="WP_055648892.1">
    <property type="nucleotide sequence ID" value="NZ_BQNJ01000002.1"/>
</dbReference>
<proteinExistence type="predicted"/>
<reference evidence="1" key="2">
    <citation type="submission" date="2022-01" db="EMBL/GenBank/DDBJ databases">
        <title>Novel bile acid biosynthetic pathways are enriched in the microbiome of centenarians.</title>
        <authorList>
            <person name="Sato Y."/>
            <person name="Atarashi K."/>
            <person name="Plichta R.D."/>
            <person name="Arai Y."/>
            <person name="Sasajima S."/>
            <person name="Kearney M.S."/>
            <person name="Suda W."/>
            <person name="Takeshita K."/>
            <person name="Sasaki T."/>
            <person name="Okamoto S."/>
            <person name="Skelly N.A."/>
            <person name="Okamura Y."/>
            <person name="Vlamakis H."/>
            <person name="Li Y."/>
            <person name="Tanoue T."/>
            <person name="Takei H."/>
            <person name="Nittono H."/>
            <person name="Narushima S."/>
            <person name="Irie J."/>
            <person name="Itoh H."/>
            <person name="Moriya K."/>
            <person name="Sugiura Y."/>
            <person name="Suematsu M."/>
            <person name="Moritoki N."/>
            <person name="Shibata S."/>
            <person name="Littman R.D."/>
            <person name="Fischbach A.M."/>
            <person name="Uwamino Y."/>
            <person name="Inoue T."/>
            <person name="Honda A."/>
            <person name="Hattori M."/>
            <person name="Murai T."/>
            <person name="Xavier J.R."/>
            <person name="Hirose N."/>
            <person name="Honda K."/>
        </authorList>
    </citation>
    <scope>NUCLEOTIDE SEQUENCE</scope>
    <source>
        <strain evidence="1">CE91-St55</strain>
    </source>
</reference>
<name>A0A174K5G9_9FIRM</name>
<gene>
    <name evidence="1" type="ORF">CE91St55_55440</name>
    <name evidence="2" type="ORF">GNE07_01090</name>
</gene>
<dbReference type="Proteomes" id="UP001055091">
    <property type="component" value="Unassembled WGS sequence"/>
</dbReference>
<accession>A0A174K5G9</accession>